<dbReference type="RefSeq" id="WP_066237219.1">
    <property type="nucleotide sequence ID" value="NZ_LSGP01000001.1"/>
</dbReference>
<sequence length="319" mass="34506">MLIMPVANGVLPRPGGGKISGAFVIEQGGRLLAATGVGQDILICPWVVDEQKLYPVGVIARLAELVEQMVPDPEGGASVPVMLVCLEGRGHARWQGQRSCDGLLFATDIEYLHFRHSRKEYPVISGAGWMPEGGTTEFRDASDIPVALYGTDLETGRKISLCGNLGGLVSQDQAHTIEHAIIRALRTFGLCTAKTLIAAMAREGEELKRSVEASIRYALPEVLGLTATGACGNPMTSLAQLYLSTDMLDNLNAGQKLDEALYKARRKVMSQLTQDIGLTTQPGIRATQGMKRGMNHDDTPLRLETAKKVIARFPLSPWE</sequence>
<dbReference type="EMBL" id="LSGP01000001">
    <property type="protein sequence ID" value="KYZ78284.1"/>
    <property type="molecule type" value="Genomic_DNA"/>
</dbReference>
<gene>
    <name evidence="1" type="ORF">AXX12_01725</name>
</gene>
<accession>A0A154BW69</accession>
<proteinExistence type="predicted"/>
<dbReference type="OrthoDB" id="1684354at2"/>
<reference evidence="1 2" key="1">
    <citation type="submission" date="2016-02" db="EMBL/GenBank/DDBJ databases">
        <title>Anaerosporomusa subterraneum gen. nov., sp. nov., a spore-forming obligate anaerobe isolated from saprolite.</title>
        <authorList>
            <person name="Choi J.K."/>
            <person name="Shah M."/>
            <person name="Yee N."/>
        </authorList>
    </citation>
    <scope>NUCLEOTIDE SEQUENCE [LARGE SCALE GENOMIC DNA]</scope>
    <source>
        <strain evidence="1 2">RU4</strain>
    </source>
</reference>
<protein>
    <submittedName>
        <fullName evidence="1">Uncharacterized protein</fullName>
    </submittedName>
</protein>
<keyword evidence="2" id="KW-1185">Reference proteome</keyword>
<dbReference type="STRING" id="1794912.AXX12_01725"/>
<comment type="caution">
    <text evidence="1">The sequence shown here is derived from an EMBL/GenBank/DDBJ whole genome shotgun (WGS) entry which is preliminary data.</text>
</comment>
<dbReference type="Proteomes" id="UP000076268">
    <property type="component" value="Unassembled WGS sequence"/>
</dbReference>
<organism evidence="1 2">
    <name type="scientific">Anaerosporomusa subterranea</name>
    <dbReference type="NCBI Taxonomy" id="1794912"/>
    <lineage>
        <taxon>Bacteria</taxon>
        <taxon>Bacillati</taxon>
        <taxon>Bacillota</taxon>
        <taxon>Negativicutes</taxon>
        <taxon>Acetonemataceae</taxon>
        <taxon>Anaerosporomusa</taxon>
    </lineage>
</organism>
<name>A0A154BW69_ANASB</name>
<evidence type="ECO:0000313" key="2">
    <source>
        <dbReference type="Proteomes" id="UP000076268"/>
    </source>
</evidence>
<dbReference type="AlphaFoldDB" id="A0A154BW69"/>
<evidence type="ECO:0000313" key="1">
    <source>
        <dbReference type="EMBL" id="KYZ78284.1"/>
    </source>
</evidence>